<dbReference type="InterPro" id="IPR002300">
    <property type="entry name" value="aa-tRNA-synth_Ia"/>
</dbReference>
<feature type="binding site" evidence="12">
    <location>
        <position position="532"/>
    </location>
    <ligand>
        <name>ATP</name>
        <dbReference type="ChEBI" id="CHEBI:30616"/>
    </ligand>
</feature>
<evidence type="ECO:0000256" key="10">
    <source>
        <dbReference type="ARBA" id="ARBA00047552"/>
    </source>
</evidence>
<name>A0A2J8B3Y7_9FIRM</name>
<comment type="similarity">
    <text evidence="11 12">Belongs to the class-I aminoacyl-tRNA synthetase family. ValS type 1 subfamily.</text>
</comment>
<feature type="coiled-coil region" evidence="12">
    <location>
        <begin position="816"/>
        <end position="885"/>
    </location>
</feature>
<evidence type="ECO:0000256" key="3">
    <source>
        <dbReference type="ARBA" id="ARBA00022490"/>
    </source>
</evidence>
<dbReference type="GO" id="GO:0005524">
    <property type="term" value="F:ATP binding"/>
    <property type="evidence" value="ECO:0007669"/>
    <property type="project" value="UniProtKB-UniRule"/>
</dbReference>
<proteinExistence type="inferred from homology"/>
<keyword evidence="4 12" id="KW-0436">Ligase</keyword>
<evidence type="ECO:0000256" key="12">
    <source>
        <dbReference type="HAMAP-Rule" id="MF_02004"/>
    </source>
</evidence>
<dbReference type="InterPro" id="IPR009080">
    <property type="entry name" value="tRNAsynth_Ia_anticodon-bd"/>
</dbReference>
<dbReference type="SUPFAM" id="SSF46589">
    <property type="entry name" value="tRNA-binding arm"/>
    <property type="match status" value="1"/>
</dbReference>
<dbReference type="SUPFAM" id="SSF47323">
    <property type="entry name" value="Anticodon-binding domain of a subclass of class I aminoacyl-tRNA synthetases"/>
    <property type="match status" value="1"/>
</dbReference>
<evidence type="ECO:0000256" key="1">
    <source>
        <dbReference type="ARBA" id="ARBA00004496"/>
    </source>
</evidence>
<comment type="caution">
    <text evidence="16">The sequence shown here is derived from an EMBL/GenBank/DDBJ whole genome shotgun (WGS) entry which is preliminary data.</text>
</comment>
<keyword evidence="6 12" id="KW-0067">ATP-binding</keyword>
<evidence type="ECO:0000256" key="6">
    <source>
        <dbReference type="ARBA" id="ARBA00022840"/>
    </source>
</evidence>
<evidence type="ECO:0000259" key="15">
    <source>
        <dbReference type="Pfam" id="PF10458"/>
    </source>
</evidence>
<evidence type="ECO:0000256" key="11">
    <source>
        <dbReference type="ARBA" id="ARBA00060830"/>
    </source>
</evidence>
<dbReference type="CDD" id="cd00817">
    <property type="entry name" value="ValRS_core"/>
    <property type="match status" value="1"/>
</dbReference>
<comment type="domain">
    <text evidence="12">The C-terminal coiled-coil domain is crucial for aminoacylation activity.</text>
</comment>
<evidence type="ECO:0000256" key="9">
    <source>
        <dbReference type="ARBA" id="ARBA00023146"/>
    </source>
</evidence>
<dbReference type="EC" id="6.1.1.9" evidence="12"/>
<evidence type="ECO:0000313" key="16">
    <source>
        <dbReference type="EMBL" id="PNH19475.1"/>
    </source>
</evidence>
<dbReference type="FunFam" id="3.90.740.10:FF:000010">
    <property type="entry name" value="Valine--tRNA ligase"/>
    <property type="match status" value="1"/>
</dbReference>
<dbReference type="Gene3D" id="3.40.50.620">
    <property type="entry name" value="HUPs"/>
    <property type="match status" value="2"/>
</dbReference>
<dbReference type="NCBIfam" id="TIGR00422">
    <property type="entry name" value="valS"/>
    <property type="match status" value="1"/>
</dbReference>
<feature type="short sequence motif" description="'KMSKS' region" evidence="12">
    <location>
        <begin position="529"/>
        <end position="533"/>
    </location>
</feature>
<accession>A0A2J8B3Y7</accession>
<keyword evidence="8 12" id="KW-0175">Coiled coil</keyword>
<evidence type="ECO:0000313" key="17">
    <source>
        <dbReference type="Proteomes" id="UP000236394"/>
    </source>
</evidence>
<evidence type="ECO:0000259" key="14">
    <source>
        <dbReference type="Pfam" id="PF08264"/>
    </source>
</evidence>
<dbReference type="FunFam" id="1.10.730.10:FF:000014">
    <property type="entry name" value="Valine--tRNA ligase"/>
    <property type="match status" value="1"/>
</dbReference>
<dbReference type="Pfam" id="PF08264">
    <property type="entry name" value="Anticodon_1"/>
    <property type="match status" value="1"/>
</dbReference>
<keyword evidence="9 12" id="KW-0030">Aminoacyl-tRNA synthetase</keyword>
<dbReference type="GO" id="GO:0005829">
    <property type="term" value="C:cytosol"/>
    <property type="evidence" value="ECO:0007669"/>
    <property type="project" value="TreeGrafter"/>
</dbReference>
<dbReference type="PANTHER" id="PTHR11946">
    <property type="entry name" value="VALYL-TRNA SYNTHETASES"/>
    <property type="match status" value="1"/>
</dbReference>
<dbReference type="NCBIfam" id="NF004349">
    <property type="entry name" value="PRK05729.1"/>
    <property type="match status" value="1"/>
</dbReference>
<keyword evidence="5 12" id="KW-0547">Nucleotide-binding</keyword>
<dbReference type="GO" id="GO:0006438">
    <property type="term" value="P:valyl-tRNA aminoacylation"/>
    <property type="evidence" value="ECO:0007669"/>
    <property type="project" value="UniProtKB-UniRule"/>
</dbReference>
<dbReference type="GO" id="GO:0004832">
    <property type="term" value="F:valine-tRNA ligase activity"/>
    <property type="evidence" value="ECO:0007669"/>
    <property type="project" value="UniProtKB-UniRule"/>
</dbReference>
<dbReference type="PANTHER" id="PTHR11946:SF93">
    <property type="entry name" value="VALINE--TRNA LIGASE, CHLOROPLASTIC_MITOCHONDRIAL 2"/>
    <property type="match status" value="1"/>
</dbReference>
<dbReference type="InterPro" id="IPR037118">
    <property type="entry name" value="Val-tRNA_synth_C_sf"/>
</dbReference>
<evidence type="ECO:0000256" key="2">
    <source>
        <dbReference type="ARBA" id="ARBA00011245"/>
    </source>
</evidence>
<evidence type="ECO:0000259" key="13">
    <source>
        <dbReference type="Pfam" id="PF00133"/>
    </source>
</evidence>
<dbReference type="FunFam" id="3.40.50.620:FF:000032">
    <property type="entry name" value="Valine--tRNA ligase"/>
    <property type="match status" value="1"/>
</dbReference>
<dbReference type="Gene3D" id="3.90.740.10">
    <property type="entry name" value="Valyl/Leucyl/Isoleucyl-tRNA synthetase, editing domain"/>
    <property type="match status" value="2"/>
</dbReference>
<dbReference type="PRINTS" id="PR00986">
    <property type="entry name" value="TRNASYNTHVAL"/>
</dbReference>
<dbReference type="SUPFAM" id="SSF50677">
    <property type="entry name" value="ValRS/IleRS/LeuRS editing domain"/>
    <property type="match status" value="1"/>
</dbReference>
<dbReference type="Proteomes" id="UP000236394">
    <property type="component" value="Unassembled WGS sequence"/>
</dbReference>
<feature type="short sequence motif" description="'HIGH' region" evidence="12">
    <location>
        <begin position="50"/>
        <end position="60"/>
    </location>
</feature>
<dbReference type="InterPro" id="IPR014729">
    <property type="entry name" value="Rossmann-like_a/b/a_fold"/>
</dbReference>
<dbReference type="SUPFAM" id="SSF52374">
    <property type="entry name" value="Nucleotidylyl transferase"/>
    <property type="match status" value="1"/>
</dbReference>
<dbReference type="CDD" id="cd07962">
    <property type="entry name" value="Anticodon_Ia_Val"/>
    <property type="match status" value="1"/>
</dbReference>
<comment type="catalytic activity">
    <reaction evidence="10 12">
        <text>tRNA(Val) + L-valine + ATP = L-valyl-tRNA(Val) + AMP + diphosphate</text>
        <dbReference type="Rhea" id="RHEA:10704"/>
        <dbReference type="Rhea" id="RHEA-COMP:9672"/>
        <dbReference type="Rhea" id="RHEA-COMP:9708"/>
        <dbReference type="ChEBI" id="CHEBI:30616"/>
        <dbReference type="ChEBI" id="CHEBI:33019"/>
        <dbReference type="ChEBI" id="CHEBI:57762"/>
        <dbReference type="ChEBI" id="CHEBI:78442"/>
        <dbReference type="ChEBI" id="CHEBI:78537"/>
        <dbReference type="ChEBI" id="CHEBI:456215"/>
        <dbReference type="EC" id="6.1.1.9"/>
    </reaction>
</comment>
<dbReference type="InterPro" id="IPR033705">
    <property type="entry name" value="Anticodon_Ia_Val"/>
</dbReference>
<dbReference type="InterPro" id="IPR001412">
    <property type="entry name" value="aa-tRNA-synth_I_CS"/>
</dbReference>
<gene>
    <name evidence="12" type="primary">valS</name>
    <name evidence="16" type="ORF">B7R76_00895</name>
</gene>
<comment type="domain">
    <text evidence="12">ValRS has two distinct active sites: one for aminoacylation and one for editing. The misactivated threonine is translocated from the active site to the editing site.</text>
</comment>
<evidence type="ECO:0000256" key="5">
    <source>
        <dbReference type="ARBA" id="ARBA00022741"/>
    </source>
</evidence>
<keyword evidence="3 12" id="KW-0963">Cytoplasm</keyword>
<dbReference type="InterPro" id="IPR013155">
    <property type="entry name" value="M/V/L/I-tRNA-synth_anticd-bd"/>
</dbReference>
<dbReference type="RefSeq" id="WP_034574283.1">
    <property type="nucleotide sequence ID" value="NZ_NBZD01000001.1"/>
</dbReference>
<evidence type="ECO:0000256" key="8">
    <source>
        <dbReference type="ARBA" id="ARBA00023054"/>
    </source>
</evidence>
<feature type="domain" description="Aminoacyl-tRNA synthetase class Ia" evidence="13">
    <location>
        <begin position="22"/>
        <end position="566"/>
    </location>
</feature>
<dbReference type="Pfam" id="PF10458">
    <property type="entry name" value="Val_tRNA-synt_C"/>
    <property type="match status" value="1"/>
</dbReference>
<dbReference type="FunFam" id="1.10.287.380:FF:000001">
    <property type="entry name" value="Valine--tRNA ligase"/>
    <property type="match status" value="1"/>
</dbReference>
<dbReference type="InterPro" id="IPR019499">
    <property type="entry name" value="Val-tRNA_synth_tRNA-bd"/>
</dbReference>
<dbReference type="Pfam" id="PF00133">
    <property type="entry name" value="tRNA-synt_1"/>
    <property type="match status" value="1"/>
</dbReference>
<dbReference type="InterPro" id="IPR010978">
    <property type="entry name" value="tRNA-bd_arm"/>
</dbReference>
<comment type="subcellular location">
    <subcellularLocation>
        <location evidence="1 12">Cytoplasm</location>
    </subcellularLocation>
</comment>
<dbReference type="InterPro" id="IPR009008">
    <property type="entry name" value="Val/Leu/Ile-tRNA-synth_edit"/>
</dbReference>
<organism evidence="16 17">
    <name type="scientific">Mageeibacillus indolicus</name>
    <dbReference type="NCBI Taxonomy" id="884684"/>
    <lineage>
        <taxon>Bacteria</taxon>
        <taxon>Bacillati</taxon>
        <taxon>Bacillota</taxon>
        <taxon>Clostridia</taxon>
        <taxon>Eubacteriales</taxon>
        <taxon>Oscillospiraceae</taxon>
        <taxon>Mageeibacillus</taxon>
    </lineage>
</organism>
<feature type="domain" description="Valyl-tRNA synthetase tRNA-binding arm" evidence="15">
    <location>
        <begin position="818"/>
        <end position="883"/>
    </location>
</feature>
<dbReference type="GO" id="GO:0002161">
    <property type="term" value="F:aminoacyl-tRNA deacylase activity"/>
    <property type="evidence" value="ECO:0007669"/>
    <property type="project" value="InterPro"/>
</dbReference>
<dbReference type="PROSITE" id="PS00178">
    <property type="entry name" value="AA_TRNA_LIGASE_I"/>
    <property type="match status" value="1"/>
</dbReference>
<sequence length="885" mass="101192">MCEKCRHELPKNYNPQEADRRIYADWENNGYFRAVIDAERQPFTIVMPPPNITGQLHLGHALNNTMQDIIIRYKRMQGYVACWMPGTDHASIATEAKIVEAMAKEGISKADLTRDQFLERAWQWKKEYGGCIVSQLRRLGVSCDWDRERFTMDDGMSAAVNRVFVNLYNKGLIYRGERMVNYCPYCTTSISDAEVEYEDQATKLCHVRYPLADGDGYLIVATTRPETMLGDTAVAVHPDDERYKHLIGKEVILPLVNRKIPIVADEYVKMEFGTGVVKITPAHDPNDFEVGRRHNLPIIDTFTDDGHLYAAAGKYAGMDFMTARRAMLEDLSKLDLIEKMEDYTHAVGTCYRCHTNVEPKVSLQWFVKMPPLAEPALQAVRDGSIKFVPERFSKIYYNWMENIKDWCISRQLWWGHRIPAWYCDACGKTTVSETEPKVCAHCGATELHQDPDTLDTWFSSALWPFAGFGWPEKTDDLKYFYPIDVLVTAYDIIFFWVARMIFSALAQTEQPPFHTVLIHGLVRDSQGRKMSKSLGNGIDPLEVIDRYGADALRYSLIQGNSQGNDFRYQEEKVEAGRAFVNKIWNATRFVLMNFPKDYTGKHDPSKFLPEDAWILSRLQQVIGEINQNLDKYELGIALAKIYNFIWEEFCDWYIEMVKPRMNDAAAPSRDEAFYVLNEVVTAVLKLLHPFMPFVTEELYKSLPLSEPTIMLSKWPQVQPDLIKPELEEQMSGLMDAIRQIRNLRLKLNVPFSHKAALIIVPQKRETGEVFAQGLGYLQRMAAVSTLTVKDSKEGIPASAVTAVFAGGEIFIPLQELVDIEQETLRLQKEEEKLLQEVKGFELKLNNEGFVSRAPAKVVEGERAKLAKAAAMLANVRERIKALQEL</sequence>
<comment type="subunit">
    <text evidence="2 12">Monomer.</text>
</comment>
<feature type="domain" description="Methionyl/Valyl/Leucyl/Isoleucyl-tRNA synthetase anticodon-binding" evidence="14">
    <location>
        <begin position="611"/>
        <end position="756"/>
    </location>
</feature>
<reference evidence="17" key="1">
    <citation type="submission" date="2017-04" db="EMBL/GenBank/DDBJ databases">
        <authorList>
            <person name="Bumgarner R.E."/>
            <person name="Fredricks D.N."/>
            <person name="Srinivasan S."/>
        </authorList>
    </citation>
    <scope>NUCLEOTIDE SEQUENCE [LARGE SCALE GENOMIC DNA]</scope>
    <source>
        <strain evidence="17">KA00405</strain>
    </source>
</reference>
<dbReference type="AlphaFoldDB" id="A0A2J8B3Y7"/>
<dbReference type="Gene3D" id="1.10.730.10">
    <property type="entry name" value="Isoleucyl-tRNA Synthetase, Domain 1"/>
    <property type="match status" value="1"/>
</dbReference>
<keyword evidence="7 12" id="KW-0648">Protein biosynthesis</keyword>
<comment type="function">
    <text evidence="12">Catalyzes the attachment of valine to tRNA(Val). As ValRS can inadvertently accommodate and process structurally similar amino acids such as threonine, to avoid such errors, it has a 'posttransfer' editing activity that hydrolyzes mischarged Thr-tRNA(Val) in a tRNA-dependent manner.</text>
</comment>
<protein>
    <recommendedName>
        <fullName evidence="12">Valine--tRNA ligase</fullName>
        <ecNumber evidence="12">6.1.1.9</ecNumber>
    </recommendedName>
    <alternativeName>
        <fullName evidence="12">Valyl-tRNA synthetase</fullName>
        <shortName evidence="12">ValRS</shortName>
    </alternativeName>
</protein>
<dbReference type="Gene3D" id="1.10.287.380">
    <property type="entry name" value="Valyl-tRNA synthetase, C-terminal domain"/>
    <property type="match status" value="1"/>
</dbReference>
<evidence type="ECO:0000256" key="7">
    <source>
        <dbReference type="ARBA" id="ARBA00022917"/>
    </source>
</evidence>
<dbReference type="FunFam" id="3.90.740.10:FF:000008">
    <property type="entry name" value="Valine--tRNA ligase, mitochondrial"/>
    <property type="match status" value="1"/>
</dbReference>
<dbReference type="EMBL" id="NBZD01000001">
    <property type="protein sequence ID" value="PNH19475.1"/>
    <property type="molecule type" value="Genomic_DNA"/>
</dbReference>
<dbReference type="FunFam" id="3.40.50.620:FF:000098">
    <property type="entry name" value="Valine--tRNA ligase"/>
    <property type="match status" value="1"/>
</dbReference>
<dbReference type="InterPro" id="IPR002303">
    <property type="entry name" value="Valyl-tRNA_ligase"/>
</dbReference>
<dbReference type="HAMAP" id="MF_02004">
    <property type="entry name" value="Val_tRNA_synth_type1"/>
    <property type="match status" value="1"/>
</dbReference>
<evidence type="ECO:0000256" key="4">
    <source>
        <dbReference type="ARBA" id="ARBA00022598"/>
    </source>
</evidence>